<accession>A0A1Q5QB13</accession>
<proteinExistence type="inferred from homology"/>
<evidence type="ECO:0000256" key="2">
    <source>
        <dbReference type="ARBA" id="ARBA00035112"/>
    </source>
</evidence>
<sequence>MDASPYFDKPDLDRDEKMEEESLLKGFPDDKSDSKRSIPKVYKRWQKTWSAVNLVLTATNLVFFLFLMLARHNNEEAKPLLPPSPATSVVEKELRPFTLTSPYTRPPGPEVDQMWHDLVNSGAMFTLSPEEFAVLNDNPKTGVKLTHDPEGRYVGTLAATHQIHCVNSLRKGLWFNYKHYMDVHDELFSDNNSPAEHLIHCVEMLRNAVMCSGDVSVITYNWKPGHEAPKANFKSVHSCQKWDKLEEWRTMHNVTGQLQTLERPVGLLDGEPENVFGLAPDSTAN</sequence>
<keyword evidence="4" id="KW-1133">Transmembrane helix</keyword>
<dbReference type="GO" id="GO:0043386">
    <property type="term" value="P:mycotoxin biosynthetic process"/>
    <property type="evidence" value="ECO:0007669"/>
    <property type="project" value="InterPro"/>
</dbReference>
<dbReference type="Proteomes" id="UP000214365">
    <property type="component" value="Unassembled WGS sequence"/>
</dbReference>
<keyword evidence="4" id="KW-0472">Membrane</keyword>
<comment type="pathway">
    <text evidence="1">Mycotoxin biosynthesis.</text>
</comment>
<keyword evidence="4" id="KW-0812">Transmembrane</keyword>
<comment type="caution">
    <text evidence="5">The sequence shown here is derived from an EMBL/GenBank/DDBJ whole genome shotgun (WGS) entry which is preliminary data.</text>
</comment>
<evidence type="ECO:0000313" key="5">
    <source>
        <dbReference type="EMBL" id="OKL63125.1"/>
    </source>
</evidence>
<name>A0A1Q5QB13_TALAT</name>
<dbReference type="GeneID" id="31001014"/>
<evidence type="ECO:0000313" key="6">
    <source>
        <dbReference type="Proteomes" id="UP000214365"/>
    </source>
</evidence>
<dbReference type="PANTHER" id="PTHR33365">
    <property type="entry name" value="YALI0B05434P"/>
    <property type="match status" value="1"/>
</dbReference>
<dbReference type="Pfam" id="PF11807">
    <property type="entry name" value="UstYa"/>
    <property type="match status" value="1"/>
</dbReference>
<dbReference type="PANTHER" id="PTHR33365:SF4">
    <property type="entry name" value="CYCLOCHLOROTINE BIOSYNTHESIS PROTEIN O"/>
    <property type="match status" value="1"/>
</dbReference>
<evidence type="ECO:0000256" key="3">
    <source>
        <dbReference type="SAM" id="MobiDB-lite"/>
    </source>
</evidence>
<feature type="compositionally biased region" description="Basic and acidic residues" evidence="3">
    <location>
        <begin position="8"/>
        <end position="35"/>
    </location>
</feature>
<evidence type="ECO:0000256" key="1">
    <source>
        <dbReference type="ARBA" id="ARBA00004685"/>
    </source>
</evidence>
<dbReference type="OrthoDB" id="3687641at2759"/>
<organism evidence="5 6">
    <name type="scientific">Talaromyces atroroseus</name>
    <dbReference type="NCBI Taxonomy" id="1441469"/>
    <lineage>
        <taxon>Eukaryota</taxon>
        <taxon>Fungi</taxon>
        <taxon>Dikarya</taxon>
        <taxon>Ascomycota</taxon>
        <taxon>Pezizomycotina</taxon>
        <taxon>Eurotiomycetes</taxon>
        <taxon>Eurotiomycetidae</taxon>
        <taxon>Eurotiales</taxon>
        <taxon>Trichocomaceae</taxon>
        <taxon>Talaromyces</taxon>
        <taxon>Talaromyces sect. Trachyspermi</taxon>
    </lineage>
</organism>
<evidence type="ECO:0008006" key="7">
    <source>
        <dbReference type="Google" id="ProtNLM"/>
    </source>
</evidence>
<protein>
    <recommendedName>
        <fullName evidence="7">Tat pathway signal sequence</fullName>
    </recommendedName>
</protein>
<evidence type="ECO:0000256" key="4">
    <source>
        <dbReference type="SAM" id="Phobius"/>
    </source>
</evidence>
<dbReference type="RefSeq" id="XP_020123246.1">
    <property type="nucleotide sequence ID" value="XM_020260904.1"/>
</dbReference>
<dbReference type="STRING" id="1441469.A0A1Q5QB13"/>
<reference evidence="5 6" key="1">
    <citation type="submission" date="2015-06" db="EMBL/GenBank/DDBJ databases">
        <title>Talaromyces atroroseus IBT 11181 draft genome.</title>
        <authorList>
            <person name="Rasmussen K.B."/>
            <person name="Rasmussen S."/>
            <person name="Petersen B."/>
            <person name="Sicheritz-Ponten T."/>
            <person name="Mortensen U.H."/>
            <person name="Thrane U."/>
        </authorList>
    </citation>
    <scope>NUCLEOTIDE SEQUENCE [LARGE SCALE GENOMIC DNA]</scope>
    <source>
        <strain evidence="5 6">IBT 11181</strain>
    </source>
</reference>
<dbReference type="InterPro" id="IPR021765">
    <property type="entry name" value="UstYa-like"/>
</dbReference>
<comment type="similarity">
    <text evidence="2">Belongs to the ustYa family.</text>
</comment>
<gene>
    <name evidence="5" type="ORF">UA08_01259</name>
</gene>
<dbReference type="EMBL" id="LFMY01000002">
    <property type="protein sequence ID" value="OKL63125.1"/>
    <property type="molecule type" value="Genomic_DNA"/>
</dbReference>
<keyword evidence="6" id="KW-1185">Reference proteome</keyword>
<dbReference type="AlphaFoldDB" id="A0A1Q5QB13"/>
<feature type="region of interest" description="Disordered" evidence="3">
    <location>
        <begin position="1"/>
        <end position="35"/>
    </location>
</feature>
<feature type="transmembrane region" description="Helical" evidence="4">
    <location>
        <begin position="49"/>
        <end position="70"/>
    </location>
</feature>